<evidence type="ECO:0008006" key="3">
    <source>
        <dbReference type="Google" id="ProtNLM"/>
    </source>
</evidence>
<sequence>MSELGLVMDIRELGVTEEMLDGIAAGTIAMDGGYRAPDHGEIVEILRASMA</sequence>
<evidence type="ECO:0000313" key="2">
    <source>
        <dbReference type="Proteomes" id="UP000198508"/>
    </source>
</evidence>
<proteinExistence type="predicted"/>
<gene>
    <name evidence="1" type="ORF">SAMN05216313_13920</name>
</gene>
<dbReference type="AlphaFoldDB" id="A0A1I0K099"/>
<keyword evidence="2" id="KW-1185">Reference proteome</keyword>
<evidence type="ECO:0000313" key="1">
    <source>
        <dbReference type="EMBL" id="SEU16199.1"/>
    </source>
</evidence>
<reference evidence="2" key="1">
    <citation type="submission" date="2016-10" db="EMBL/GenBank/DDBJ databases">
        <authorList>
            <person name="Varghese N."/>
            <person name="Submissions S."/>
        </authorList>
    </citation>
    <scope>NUCLEOTIDE SEQUENCE [LARGE SCALE GENOMIC DNA]</scope>
    <source>
        <strain evidence="2">NLAE-zl-G277</strain>
    </source>
</reference>
<protein>
    <recommendedName>
        <fullName evidence="3">Alcohol dehydrogenase iron-type/glycerol dehydrogenase GldA domain-containing protein</fullName>
    </recommendedName>
</protein>
<accession>A0A1I0K099</accession>
<organism evidence="1 2">
    <name type="scientific">Enterocloster lavalensis</name>
    <dbReference type="NCBI Taxonomy" id="460384"/>
    <lineage>
        <taxon>Bacteria</taxon>
        <taxon>Bacillati</taxon>
        <taxon>Bacillota</taxon>
        <taxon>Clostridia</taxon>
        <taxon>Lachnospirales</taxon>
        <taxon>Lachnospiraceae</taxon>
        <taxon>Enterocloster</taxon>
    </lineage>
</organism>
<dbReference type="Proteomes" id="UP000198508">
    <property type="component" value="Unassembled WGS sequence"/>
</dbReference>
<dbReference type="RefSeq" id="WP_139201226.1">
    <property type="nucleotide sequence ID" value="NZ_DAINWJ010000020.1"/>
</dbReference>
<dbReference type="STRING" id="460384.SAMN05216313_13920"/>
<dbReference type="EMBL" id="FOIM01000039">
    <property type="protein sequence ID" value="SEU16199.1"/>
    <property type="molecule type" value="Genomic_DNA"/>
</dbReference>
<dbReference type="GeneID" id="93281652"/>
<name>A0A1I0K099_9FIRM</name>